<keyword evidence="3" id="KW-1185">Reference proteome</keyword>
<feature type="compositionally biased region" description="Polar residues" evidence="1">
    <location>
        <begin position="10"/>
        <end position="24"/>
    </location>
</feature>
<sequence>MGRLLKRSSRNSNKTEIIFTSPQTRKSEDEEIQTPATITGDTSDSEGDIGAETANEEHDESVERVNNENVFNNSYINSFFMNNEEQLLRAIVVESDDNSLALSLDMEYTSQSLVVNASVKSVTITPIPIQKHVRTNVLHNNQRRVKPYMTAESNSASVASHIYVVSLRDGLNLIDVLVSPPKDNECRKEKRPKRKSRRLANEEETNNSRDSELRAVDKGKMREYNEREEGTDAEVMNSEMMHSDEDYNMDYGQKYTLFVTRLEMNVAR</sequence>
<evidence type="ECO:0000256" key="1">
    <source>
        <dbReference type="SAM" id="MobiDB-lite"/>
    </source>
</evidence>
<evidence type="ECO:0000313" key="2">
    <source>
        <dbReference type="EMBL" id="RIB19521.1"/>
    </source>
</evidence>
<dbReference type="OrthoDB" id="2394582at2759"/>
<dbReference type="Proteomes" id="UP000266673">
    <property type="component" value="Unassembled WGS sequence"/>
</dbReference>
<comment type="caution">
    <text evidence="2">The sequence shown here is derived from an EMBL/GenBank/DDBJ whole genome shotgun (WGS) entry which is preliminary data.</text>
</comment>
<proteinExistence type="predicted"/>
<name>A0A397VCE8_9GLOM</name>
<feature type="region of interest" description="Disordered" evidence="1">
    <location>
        <begin position="1"/>
        <end position="66"/>
    </location>
</feature>
<organism evidence="2 3">
    <name type="scientific">Gigaspora rosea</name>
    <dbReference type="NCBI Taxonomy" id="44941"/>
    <lineage>
        <taxon>Eukaryota</taxon>
        <taxon>Fungi</taxon>
        <taxon>Fungi incertae sedis</taxon>
        <taxon>Mucoromycota</taxon>
        <taxon>Glomeromycotina</taxon>
        <taxon>Glomeromycetes</taxon>
        <taxon>Diversisporales</taxon>
        <taxon>Gigasporaceae</taxon>
        <taxon>Gigaspora</taxon>
    </lineage>
</organism>
<feature type="compositionally biased region" description="Basic residues" evidence="1">
    <location>
        <begin position="189"/>
        <end position="198"/>
    </location>
</feature>
<dbReference type="EMBL" id="QKWP01000468">
    <property type="protein sequence ID" value="RIB19521.1"/>
    <property type="molecule type" value="Genomic_DNA"/>
</dbReference>
<feature type="compositionally biased region" description="Basic and acidic residues" evidence="1">
    <location>
        <begin position="206"/>
        <end position="230"/>
    </location>
</feature>
<protein>
    <submittedName>
        <fullName evidence="2">Uncharacterized protein</fullName>
    </submittedName>
</protein>
<evidence type="ECO:0000313" key="3">
    <source>
        <dbReference type="Proteomes" id="UP000266673"/>
    </source>
</evidence>
<reference evidence="2 3" key="1">
    <citation type="submission" date="2018-06" db="EMBL/GenBank/DDBJ databases">
        <title>Comparative genomics reveals the genomic features of Rhizophagus irregularis, R. cerebriforme, R. diaphanum and Gigaspora rosea, and their symbiotic lifestyle signature.</title>
        <authorList>
            <person name="Morin E."/>
            <person name="San Clemente H."/>
            <person name="Chen E.C.H."/>
            <person name="De La Providencia I."/>
            <person name="Hainaut M."/>
            <person name="Kuo A."/>
            <person name="Kohler A."/>
            <person name="Murat C."/>
            <person name="Tang N."/>
            <person name="Roy S."/>
            <person name="Loubradou J."/>
            <person name="Henrissat B."/>
            <person name="Grigoriev I.V."/>
            <person name="Corradi N."/>
            <person name="Roux C."/>
            <person name="Martin F.M."/>
        </authorList>
    </citation>
    <scope>NUCLEOTIDE SEQUENCE [LARGE SCALE GENOMIC DNA]</scope>
    <source>
        <strain evidence="2 3">DAOM 194757</strain>
    </source>
</reference>
<accession>A0A397VCE8</accession>
<feature type="region of interest" description="Disordered" evidence="1">
    <location>
        <begin position="182"/>
        <end position="234"/>
    </location>
</feature>
<gene>
    <name evidence="2" type="ORF">C2G38_2181557</name>
</gene>
<dbReference type="AlphaFoldDB" id="A0A397VCE8"/>